<dbReference type="PANTHER" id="PTHR30329:SF21">
    <property type="entry name" value="LIPOPROTEIN YIAD-RELATED"/>
    <property type="match status" value="1"/>
</dbReference>
<dbReference type="AlphaFoldDB" id="A0A927GX31"/>
<feature type="region of interest" description="Disordered" evidence="5">
    <location>
        <begin position="122"/>
        <end position="148"/>
    </location>
</feature>
<dbReference type="Gene3D" id="3.30.1330.60">
    <property type="entry name" value="OmpA-like domain"/>
    <property type="match status" value="1"/>
</dbReference>
<dbReference type="CDD" id="cd07185">
    <property type="entry name" value="OmpA_C-like"/>
    <property type="match status" value="1"/>
</dbReference>
<dbReference type="InterPro" id="IPR050330">
    <property type="entry name" value="Bact_OuterMem_StrucFunc"/>
</dbReference>
<dbReference type="PROSITE" id="PS51123">
    <property type="entry name" value="OMPA_2"/>
    <property type="match status" value="1"/>
</dbReference>
<feature type="domain" description="OmpA-like" evidence="6">
    <location>
        <begin position="39"/>
        <end position="155"/>
    </location>
</feature>
<comment type="subcellular location">
    <subcellularLocation>
        <location evidence="1">Cell outer membrane</location>
    </subcellularLocation>
</comment>
<evidence type="ECO:0000256" key="1">
    <source>
        <dbReference type="ARBA" id="ARBA00004442"/>
    </source>
</evidence>
<evidence type="ECO:0000256" key="4">
    <source>
        <dbReference type="PROSITE-ProRule" id="PRU00473"/>
    </source>
</evidence>
<dbReference type="PRINTS" id="PR01021">
    <property type="entry name" value="OMPADOMAIN"/>
</dbReference>
<dbReference type="EMBL" id="JACXLD010000006">
    <property type="protein sequence ID" value="MBD2859577.1"/>
    <property type="molecule type" value="Genomic_DNA"/>
</dbReference>
<keyword evidence="2 4" id="KW-0472">Membrane</keyword>
<dbReference type="GO" id="GO:0009279">
    <property type="term" value="C:cell outer membrane"/>
    <property type="evidence" value="ECO:0007669"/>
    <property type="project" value="UniProtKB-SubCell"/>
</dbReference>
<protein>
    <submittedName>
        <fullName evidence="7">OmpA family protein</fullName>
    </submittedName>
</protein>
<keyword evidence="8" id="KW-1185">Reference proteome</keyword>
<dbReference type="InterPro" id="IPR006664">
    <property type="entry name" value="OMP_bac"/>
</dbReference>
<sequence>MIDVGSCADGDGDGVCDSKDSCLDTPAGAAVLPNGCSLELATGALRLEGVFFETDSDMLKPESIVTLDAAVNVINTSEAKKIEIAGHTDSRASDEYNQVLSDKRAKAVYDYLTAKGVEPDRISAQGYGESQPVAENTTDEGMARNRRVELRVLDQ</sequence>
<reference evidence="7" key="1">
    <citation type="submission" date="2020-09" db="EMBL/GenBank/DDBJ databases">
        <authorList>
            <person name="Yoon J.-W."/>
        </authorList>
    </citation>
    <scope>NUCLEOTIDE SEQUENCE</scope>
    <source>
        <strain evidence="7">KMU-158</strain>
    </source>
</reference>
<evidence type="ECO:0000256" key="2">
    <source>
        <dbReference type="ARBA" id="ARBA00023136"/>
    </source>
</evidence>
<gene>
    <name evidence="7" type="ORF">IB286_11225</name>
</gene>
<evidence type="ECO:0000256" key="3">
    <source>
        <dbReference type="ARBA" id="ARBA00023237"/>
    </source>
</evidence>
<evidence type="ECO:0000313" key="8">
    <source>
        <dbReference type="Proteomes" id="UP000610558"/>
    </source>
</evidence>
<comment type="caution">
    <text evidence="7">The sequence shown here is derived from an EMBL/GenBank/DDBJ whole genome shotgun (WGS) entry which is preliminary data.</text>
</comment>
<organism evidence="7 8">
    <name type="scientific">Spongiibacter pelagi</name>
    <dbReference type="NCBI Taxonomy" id="2760804"/>
    <lineage>
        <taxon>Bacteria</taxon>
        <taxon>Pseudomonadati</taxon>
        <taxon>Pseudomonadota</taxon>
        <taxon>Gammaproteobacteria</taxon>
        <taxon>Cellvibrionales</taxon>
        <taxon>Spongiibacteraceae</taxon>
        <taxon>Spongiibacter</taxon>
    </lineage>
</organism>
<dbReference type="Pfam" id="PF00691">
    <property type="entry name" value="OmpA"/>
    <property type="match status" value="1"/>
</dbReference>
<dbReference type="Proteomes" id="UP000610558">
    <property type="component" value="Unassembled WGS sequence"/>
</dbReference>
<dbReference type="InterPro" id="IPR006665">
    <property type="entry name" value="OmpA-like"/>
</dbReference>
<keyword evidence="3" id="KW-0998">Cell outer membrane</keyword>
<evidence type="ECO:0000313" key="7">
    <source>
        <dbReference type="EMBL" id="MBD2859577.1"/>
    </source>
</evidence>
<dbReference type="SUPFAM" id="SSF103088">
    <property type="entry name" value="OmpA-like"/>
    <property type="match status" value="1"/>
</dbReference>
<dbReference type="PRINTS" id="PR01023">
    <property type="entry name" value="NAFLGMOTY"/>
</dbReference>
<dbReference type="InterPro" id="IPR036737">
    <property type="entry name" value="OmpA-like_sf"/>
</dbReference>
<accession>A0A927GX31</accession>
<evidence type="ECO:0000259" key="6">
    <source>
        <dbReference type="PROSITE" id="PS51123"/>
    </source>
</evidence>
<name>A0A927GX31_9GAMM</name>
<evidence type="ECO:0000256" key="5">
    <source>
        <dbReference type="SAM" id="MobiDB-lite"/>
    </source>
</evidence>
<proteinExistence type="predicted"/>
<dbReference type="PANTHER" id="PTHR30329">
    <property type="entry name" value="STATOR ELEMENT OF FLAGELLAR MOTOR COMPLEX"/>
    <property type="match status" value="1"/>
</dbReference>